<keyword evidence="1 3" id="KW-0732">Signal</keyword>
<dbReference type="AlphaFoldDB" id="F7ZAW1"/>
<evidence type="ECO:0000256" key="2">
    <source>
        <dbReference type="ARBA" id="ARBA00022801"/>
    </source>
</evidence>
<dbReference type="PANTHER" id="PTHR43037:SF5">
    <property type="entry name" value="FERULOYL ESTERASE"/>
    <property type="match status" value="1"/>
</dbReference>
<evidence type="ECO:0000313" key="5">
    <source>
        <dbReference type="EMBL" id="AEI95503.1"/>
    </source>
</evidence>
<keyword evidence="2" id="KW-0378">Hydrolase</keyword>
<dbReference type="HOGENOM" id="CLU_089613_0_0_5"/>
<sequence length="269" mass="28948">MVLRGLFLLALTVFAFPAAACGPDSDCMIGERHYRIALPQGYDASVPVPAIVFAHGYRGSARGVMRNRSLRGLASDLGAALIAVKSGDQDWVIPNAPRHLDTDGAAEFAYFDAVLSDAATRFALDRDRIVATGFSAGGMMVWNLACARPDMFAGFVPIAGTYWLKPPETCAAPAASIVHIHGDQDKTVPLLGRPIGPTKQGEVPAALNMYEAFGEFGNAEAAHYDGLSCKEQRNDDGELLAFCLFKGGHSFRTEHLRHGWEQLQKAGQL</sequence>
<name>F7ZAW1_ROSLO</name>
<dbReference type="eggNOG" id="COG3509">
    <property type="taxonomic scope" value="Bacteria"/>
</dbReference>
<dbReference type="InterPro" id="IPR050955">
    <property type="entry name" value="Plant_Biomass_Hydrol_Est"/>
</dbReference>
<feature type="signal peptide" evidence="3">
    <location>
        <begin position="1"/>
        <end position="20"/>
    </location>
</feature>
<accession>F7ZAW1</accession>
<dbReference type="Proteomes" id="UP000001353">
    <property type="component" value="Chromosome"/>
</dbReference>
<evidence type="ECO:0000259" key="4">
    <source>
        <dbReference type="Pfam" id="PF02230"/>
    </source>
</evidence>
<reference evidence="5 6" key="1">
    <citation type="journal article" date="2011" name="BMC Genomics">
        <title>Comparative genome analysis and genome-guided physiological analysis of Roseobacter litoralis.</title>
        <authorList>
            <person name="Kalhoefer D."/>
            <person name="Thole S."/>
            <person name="Voget S."/>
            <person name="Lehmann R."/>
            <person name="Liesegang H."/>
            <person name="Wollher A."/>
            <person name="Daniel R."/>
            <person name="Simon M."/>
            <person name="Brinkhoff T."/>
        </authorList>
    </citation>
    <scope>NUCLEOTIDE SEQUENCE [LARGE SCALE GENOMIC DNA]</scope>
    <source>
        <strain evidence="6">ATCC 49566 / DSM 6996 / JCM 21268 / NBRC 15278 / OCh 149</strain>
    </source>
</reference>
<dbReference type="SUPFAM" id="SSF53474">
    <property type="entry name" value="alpha/beta-Hydrolases"/>
    <property type="match status" value="1"/>
</dbReference>
<feature type="domain" description="Phospholipase/carboxylesterase/thioesterase" evidence="4">
    <location>
        <begin position="123"/>
        <end position="190"/>
    </location>
</feature>
<dbReference type="Gene3D" id="3.40.50.1820">
    <property type="entry name" value="alpha/beta hydrolase"/>
    <property type="match status" value="1"/>
</dbReference>
<dbReference type="EMBL" id="CP002623">
    <property type="protein sequence ID" value="AEI95503.1"/>
    <property type="molecule type" value="Genomic_DNA"/>
</dbReference>
<dbReference type="RefSeq" id="WP_013963395.1">
    <property type="nucleotide sequence ID" value="NC_015730.1"/>
</dbReference>
<evidence type="ECO:0000313" key="6">
    <source>
        <dbReference type="Proteomes" id="UP000001353"/>
    </source>
</evidence>
<dbReference type="InterPro" id="IPR003140">
    <property type="entry name" value="PLipase/COase/thioEstase"/>
</dbReference>
<dbReference type="GO" id="GO:0016787">
    <property type="term" value="F:hydrolase activity"/>
    <property type="evidence" value="ECO:0007669"/>
    <property type="project" value="UniProtKB-KW"/>
</dbReference>
<dbReference type="InterPro" id="IPR029058">
    <property type="entry name" value="AB_hydrolase_fold"/>
</dbReference>
<dbReference type="PANTHER" id="PTHR43037">
    <property type="entry name" value="UNNAMED PRODUCT-RELATED"/>
    <property type="match status" value="1"/>
</dbReference>
<dbReference type="KEGG" id="rli:RLO149_c035640"/>
<dbReference type="OrthoDB" id="9805640at2"/>
<keyword evidence="6" id="KW-1185">Reference proteome</keyword>
<evidence type="ECO:0000256" key="3">
    <source>
        <dbReference type="SAM" id="SignalP"/>
    </source>
</evidence>
<dbReference type="Pfam" id="PF02230">
    <property type="entry name" value="Abhydrolase_2"/>
    <property type="match status" value="1"/>
</dbReference>
<evidence type="ECO:0000256" key="1">
    <source>
        <dbReference type="ARBA" id="ARBA00022729"/>
    </source>
</evidence>
<feature type="chain" id="PRO_5003373130" description="Phospholipase/carboxylesterase/thioesterase domain-containing protein" evidence="3">
    <location>
        <begin position="21"/>
        <end position="269"/>
    </location>
</feature>
<protein>
    <recommendedName>
        <fullName evidence="4">Phospholipase/carboxylesterase/thioesterase domain-containing protein</fullName>
    </recommendedName>
</protein>
<proteinExistence type="predicted"/>
<organism evidence="5 6">
    <name type="scientific">Roseobacter litoralis (strain ATCC 49566 / DSM 6996 / JCM 21268 / NBRC 15278 / OCh 149)</name>
    <dbReference type="NCBI Taxonomy" id="391595"/>
    <lineage>
        <taxon>Bacteria</taxon>
        <taxon>Pseudomonadati</taxon>
        <taxon>Pseudomonadota</taxon>
        <taxon>Alphaproteobacteria</taxon>
        <taxon>Rhodobacterales</taxon>
        <taxon>Roseobacteraceae</taxon>
        <taxon>Roseobacter</taxon>
    </lineage>
</organism>
<gene>
    <name evidence="5" type="ordered locus">RLO149_c035640</name>
</gene>
<dbReference type="STRING" id="391595.RLO149_c035640"/>